<reference evidence="2 3" key="1">
    <citation type="journal article" date="2015" name="Nature">
        <title>rRNA introns, odd ribosomes, and small enigmatic genomes across a large radiation of phyla.</title>
        <authorList>
            <person name="Brown C.T."/>
            <person name="Hug L.A."/>
            <person name="Thomas B.C."/>
            <person name="Sharon I."/>
            <person name="Castelle C.J."/>
            <person name="Singh A."/>
            <person name="Wilkins M.J."/>
            <person name="Williams K.H."/>
            <person name="Banfield J.F."/>
        </authorList>
    </citation>
    <scope>NUCLEOTIDE SEQUENCE [LARGE SCALE GENOMIC DNA]</scope>
</reference>
<feature type="binding site" evidence="1">
    <location>
        <position position="85"/>
    </location>
    <ligand>
        <name>Mg(2+)</name>
        <dbReference type="ChEBI" id="CHEBI:18420"/>
        <label>1</label>
        <note>catalytic</note>
    </ligand>
</feature>
<comment type="cofactor">
    <cofactor evidence="1">
        <name>Mg(2+)</name>
        <dbReference type="ChEBI" id="CHEBI:18420"/>
    </cofactor>
</comment>
<sequence>MKNTDIIAVLNKAMTYLRDMQLRRKDLGIEEKSDATLLTIADKESQRMIHEQIKRQFPDVAFWGEEEGIKGFIGQGRYGAIVDPLDGTNAFVVGLATSTIIIGIYDRNEQRSIACAIGEPITGRIWFADNNCPTTLYCDGEQSFCKTWNGYINNATVFVDVAHGFKSHGRQVLTAKGNVSLHNELCILGAKMLIPGSNGLMQAIVANGCERVYGSITTAIGFPGDVCGELLVRRANGHTIGVVVREDGSLERKDSSDPVALDALICAGSKEGAEKLFSAFERAQKLNMA</sequence>
<accession>A0A0G1A4V0</accession>
<dbReference type="GO" id="GO:0046872">
    <property type="term" value="F:metal ion binding"/>
    <property type="evidence" value="ECO:0007669"/>
    <property type="project" value="UniProtKB-KW"/>
</dbReference>
<feature type="binding site" evidence="1">
    <location>
        <position position="65"/>
    </location>
    <ligand>
        <name>Mg(2+)</name>
        <dbReference type="ChEBI" id="CHEBI:18420"/>
        <label>1</label>
        <note>catalytic</note>
    </ligand>
</feature>
<keyword evidence="1" id="KW-0460">Magnesium</keyword>
<dbReference type="AlphaFoldDB" id="A0A0G1A4V0"/>
<evidence type="ECO:0000313" key="2">
    <source>
        <dbReference type="EMBL" id="KKS56022.1"/>
    </source>
</evidence>
<dbReference type="PRINTS" id="PR00377">
    <property type="entry name" value="IMPHPHTASES"/>
</dbReference>
<proteinExistence type="predicted"/>
<evidence type="ECO:0000256" key="1">
    <source>
        <dbReference type="PIRSR" id="PIRSR600760-2"/>
    </source>
</evidence>
<protein>
    <submittedName>
        <fullName evidence="2">Inositol monophosphatase</fullName>
    </submittedName>
</protein>
<comment type="caution">
    <text evidence="2">The sequence shown here is derived from an EMBL/GenBank/DDBJ whole genome shotgun (WGS) entry which is preliminary data.</text>
</comment>
<dbReference type="Gene3D" id="3.30.540.10">
    <property type="entry name" value="Fructose-1,6-Bisphosphatase, subunit A, domain 1"/>
    <property type="match status" value="1"/>
</dbReference>
<dbReference type="SUPFAM" id="SSF56655">
    <property type="entry name" value="Carbohydrate phosphatase"/>
    <property type="match status" value="1"/>
</dbReference>
<dbReference type="EMBL" id="LCDO01000018">
    <property type="protein sequence ID" value="KKS56022.1"/>
    <property type="molecule type" value="Genomic_DNA"/>
</dbReference>
<feature type="binding site" evidence="1">
    <location>
        <position position="83"/>
    </location>
    <ligand>
        <name>Mg(2+)</name>
        <dbReference type="ChEBI" id="CHEBI:18420"/>
        <label>1</label>
        <note>catalytic</note>
    </ligand>
</feature>
<dbReference type="Proteomes" id="UP000034837">
    <property type="component" value="Unassembled WGS sequence"/>
</dbReference>
<keyword evidence="1" id="KW-0479">Metal-binding</keyword>
<dbReference type="GO" id="GO:0007165">
    <property type="term" value="P:signal transduction"/>
    <property type="evidence" value="ECO:0007669"/>
    <property type="project" value="TreeGrafter"/>
</dbReference>
<name>A0A0G1A4V0_9BACT</name>
<evidence type="ECO:0000313" key="3">
    <source>
        <dbReference type="Proteomes" id="UP000034837"/>
    </source>
</evidence>
<dbReference type="GO" id="GO:0008934">
    <property type="term" value="F:inositol monophosphate 1-phosphatase activity"/>
    <property type="evidence" value="ECO:0007669"/>
    <property type="project" value="TreeGrafter"/>
</dbReference>
<feature type="binding site" evidence="1">
    <location>
        <position position="225"/>
    </location>
    <ligand>
        <name>Mg(2+)</name>
        <dbReference type="ChEBI" id="CHEBI:18420"/>
        <label>1</label>
        <note>catalytic</note>
    </ligand>
</feature>
<dbReference type="InterPro" id="IPR000760">
    <property type="entry name" value="Inositol_monophosphatase-like"/>
</dbReference>
<feature type="binding site" evidence="1">
    <location>
        <position position="86"/>
    </location>
    <ligand>
        <name>Mg(2+)</name>
        <dbReference type="ChEBI" id="CHEBI:18420"/>
        <label>1</label>
        <note>catalytic</note>
    </ligand>
</feature>
<organism evidence="2 3">
    <name type="scientific">Candidatus Magasanikbacteria bacterium GW2011_GWA2_42_32</name>
    <dbReference type="NCBI Taxonomy" id="1619039"/>
    <lineage>
        <taxon>Bacteria</taxon>
        <taxon>Candidatus Magasanikiibacteriota</taxon>
    </lineage>
</organism>
<dbReference type="GO" id="GO:0006020">
    <property type="term" value="P:inositol metabolic process"/>
    <property type="evidence" value="ECO:0007669"/>
    <property type="project" value="TreeGrafter"/>
</dbReference>
<dbReference type="Pfam" id="PF00459">
    <property type="entry name" value="Inositol_P"/>
    <property type="match status" value="1"/>
</dbReference>
<dbReference type="PANTHER" id="PTHR20854">
    <property type="entry name" value="INOSITOL MONOPHOSPHATASE"/>
    <property type="match status" value="1"/>
</dbReference>
<dbReference type="PANTHER" id="PTHR20854:SF4">
    <property type="entry name" value="INOSITOL-1-MONOPHOSPHATASE-RELATED"/>
    <property type="match status" value="1"/>
</dbReference>
<gene>
    <name evidence="2" type="ORF">UV20_C0018G0010</name>
</gene>